<dbReference type="SUPFAM" id="SSF58104">
    <property type="entry name" value="Methyl-accepting chemotaxis protein (MCP) signaling domain"/>
    <property type="match status" value="1"/>
</dbReference>
<accession>A0ABT4LGB7</accession>
<evidence type="ECO:0000259" key="9">
    <source>
        <dbReference type="PROSITE" id="PS50885"/>
    </source>
</evidence>
<comment type="caution">
    <text evidence="10">The sequence shown here is derived from an EMBL/GenBank/DDBJ whole genome shotgun (WGS) entry which is preliminary data.</text>
</comment>
<dbReference type="PROSITE" id="PS50111">
    <property type="entry name" value="CHEMOTAXIS_TRANSDUC_2"/>
    <property type="match status" value="1"/>
</dbReference>
<evidence type="ECO:0000313" key="11">
    <source>
        <dbReference type="Proteomes" id="UP001069802"/>
    </source>
</evidence>
<dbReference type="InterPro" id="IPR000727">
    <property type="entry name" value="T_SNARE_dom"/>
</dbReference>
<keyword evidence="11" id="KW-1185">Reference proteome</keyword>
<dbReference type="Gene3D" id="6.10.340.10">
    <property type="match status" value="1"/>
</dbReference>
<dbReference type="PROSITE" id="PS50192">
    <property type="entry name" value="T_SNARE"/>
    <property type="match status" value="1"/>
</dbReference>
<evidence type="ECO:0000259" key="8">
    <source>
        <dbReference type="PROSITE" id="PS50192"/>
    </source>
</evidence>
<dbReference type="InterPro" id="IPR003660">
    <property type="entry name" value="HAMP_dom"/>
</dbReference>
<feature type="domain" description="T-SNARE coiled-coil homology" evidence="8">
    <location>
        <begin position="457"/>
        <end position="519"/>
    </location>
</feature>
<feature type="transmembrane region" description="Helical" evidence="6">
    <location>
        <begin position="190"/>
        <end position="211"/>
    </location>
</feature>
<dbReference type="Gene3D" id="1.10.287.950">
    <property type="entry name" value="Methyl-accepting chemotaxis protein"/>
    <property type="match status" value="1"/>
</dbReference>
<dbReference type="Pfam" id="PF00672">
    <property type="entry name" value="HAMP"/>
    <property type="match status" value="1"/>
</dbReference>
<sequence>MNWFHNLKIVQKLSVGLSVILAIILAFSALIYVENRAVEKAAKQAAHAYETTVELRSVQVHLLNMTSLTRGIMVTADDYLVGIFKNTTEAFDKDIEKLIALFQDDPEGKALAQELKTTIVSLRDNVYEKQIALMADPATHEQAREMERKGEGWPFLEKVLKAVDEATERQRGILDEKTLAMDAAFSRQSLIIAISTGLAILASLALLLFLAKSIGGPIKLITSTMLRLAGRDMEVEIPHVTQKDEIGEMGRAVEVFRDNMVQADKMAVEQETQRARQIANAKRLEELTSGFDKNVASVLEAVESASQIMSNSATEMSDISNNTLSKSATVVSAANEASGNVQTVAAATEELLASIQEISNQATRSSEVASNASSIANDTQGTVQELVASAGRIGEVVKLITDIAEQTNLLALNATIEAARAGDAGKGFAVVANEVKGLASQTAKATDEISSQIGAVQAITEKAVTAMENISRIISEIEQTVGSIAAAVEEQTAATQEISRNVSQASTGTTQVTESMMEVNDACEQTGNKANTVIDAVSELTKQAGGLNNEVRVFLSEVRKIG</sequence>
<keyword evidence="3 5" id="KW-0807">Transducer</keyword>
<evidence type="ECO:0000313" key="10">
    <source>
        <dbReference type="EMBL" id="MCZ4280147.1"/>
    </source>
</evidence>
<keyword evidence="6" id="KW-0812">Transmembrane</keyword>
<keyword evidence="6" id="KW-1133">Transmembrane helix</keyword>
<feature type="domain" description="HAMP" evidence="9">
    <location>
        <begin position="212"/>
        <end position="265"/>
    </location>
</feature>
<dbReference type="InterPro" id="IPR004089">
    <property type="entry name" value="MCPsignal_dom"/>
</dbReference>
<evidence type="ECO:0000259" key="7">
    <source>
        <dbReference type="PROSITE" id="PS50111"/>
    </source>
</evidence>
<feature type="domain" description="Methyl-accepting transducer" evidence="7">
    <location>
        <begin position="312"/>
        <end position="541"/>
    </location>
</feature>
<dbReference type="PANTHER" id="PTHR32089">
    <property type="entry name" value="METHYL-ACCEPTING CHEMOTAXIS PROTEIN MCPB"/>
    <property type="match status" value="1"/>
</dbReference>
<reference evidence="10" key="1">
    <citation type="submission" date="2022-12" db="EMBL/GenBank/DDBJ databases">
        <title>Bacterial isolates from different developmental stages of Nematostella vectensis.</title>
        <authorList>
            <person name="Fraune S."/>
        </authorList>
    </citation>
    <scope>NUCLEOTIDE SEQUENCE</scope>
    <source>
        <strain evidence="10">G21630-S1</strain>
    </source>
</reference>
<proteinExistence type="inferred from homology"/>
<dbReference type="Pfam" id="PF00015">
    <property type="entry name" value="MCPsignal"/>
    <property type="match status" value="1"/>
</dbReference>
<dbReference type="InterPro" id="IPR007891">
    <property type="entry name" value="CHASE3"/>
</dbReference>
<dbReference type="SMART" id="SM00283">
    <property type="entry name" value="MA"/>
    <property type="match status" value="1"/>
</dbReference>
<evidence type="ECO:0000256" key="2">
    <source>
        <dbReference type="ARBA" id="ARBA00022519"/>
    </source>
</evidence>
<comment type="subcellular location">
    <subcellularLocation>
        <location evidence="1">Cell inner membrane</location>
        <topology evidence="1">Multi-pass membrane protein</topology>
    </subcellularLocation>
</comment>
<dbReference type="Proteomes" id="UP001069802">
    <property type="component" value="Unassembled WGS sequence"/>
</dbReference>
<gene>
    <name evidence="10" type="ORF">O4H49_05135</name>
</gene>
<organism evidence="10 11">
    <name type="scientific">Kiloniella laminariae</name>
    <dbReference type="NCBI Taxonomy" id="454162"/>
    <lineage>
        <taxon>Bacteria</taxon>
        <taxon>Pseudomonadati</taxon>
        <taxon>Pseudomonadota</taxon>
        <taxon>Alphaproteobacteria</taxon>
        <taxon>Rhodospirillales</taxon>
        <taxon>Kiloniellaceae</taxon>
        <taxon>Kiloniella</taxon>
    </lineage>
</organism>
<dbReference type="CDD" id="cd06225">
    <property type="entry name" value="HAMP"/>
    <property type="match status" value="1"/>
</dbReference>
<dbReference type="PROSITE" id="PS50885">
    <property type="entry name" value="HAMP"/>
    <property type="match status" value="1"/>
</dbReference>
<comment type="similarity">
    <text evidence="4">Belongs to the methyl-accepting chemotaxis (MCP) protein family.</text>
</comment>
<keyword evidence="6" id="KW-0472">Membrane</keyword>
<name>A0ABT4LGB7_9PROT</name>
<dbReference type="Pfam" id="PF05227">
    <property type="entry name" value="CHASE3"/>
    <property type="match status" value="1"/>
</dbReference>
<evidence type="ECO:0000256" key="4">
    <source>
        <dbReference type="ARBA" id="ARBA00029447"/>
    </source>
</evidence>
<evidence type="ECO:0000256" key="5">
    <source>
        <dbReference type="PROSITE-ProRule" id="PRU00284"/>
    </source>
</evidence>
<dbReference type="RefSeq" id="WP_269422358.1">
    <property type="nucleotide sequence ID" value="NZ_JAPWGY010000002.1"/>
</dbReference>
<dbReference type="PANTHER" id="PTHR32089:SF112">
    <property type="entry name" value="LYSOZYME-LIKE PROTEIN-RELATED"/>
    <property type="match status" value="1"/>
</dbReference>
<dbReference type="PRINTS" id="PR00260">
    <property type="entry name" value="CHEMTRNSDUCR"/>
</dbReference>
<evidence type="ECO:0000256" key="6">
    <source>
        <dbReference type="SAM" id="Phobius"/>
    </source>
</evidence>
<dbReference type="EMBL" id="JAPWGY010000002">
    <property type="protein sequence ID" value="MCZ4280147.1"/>
    <property type="molecule type" value="Genomic_DNA"/>
</dbReference>
<protein>
    <submittedName>
        <fullName evidence="10">Methyl-accepting chemotaxis protein</fullName>
    </submittedName>
</protein>
<keyword evidence="2" id="KW-1003">Cell membrane</keyword>
<evidence type="ECO:0000256" key="3">
    <source>
        <dbReference type="ARBA" id="ARBA00023224"/>
    </source>
</evidence>
<dbReference type="SMART" id="SM00304">
    <property type="entry name" value="HAMP"/>
    <property type="match status" value="1"/>
</dbReference>
<keyword evidence="2" id="KW-0997">Cell inner membrane</keyword>
<dbReference type="InterPro" id="IPR004090">
    <property type="entry name" value="Chemotax_Me-accpt_rcpt"/>
</dbReference>
<feature type="transmembrane region" description="Helical" evidence="6">
    <location>
        <begin position="13"/>
        <end position="33"/>
    </location>
</feature>
<evidence type="ECO:0000256" key="1">
    <source>
        <dbReference type="ARBA" id="ARBA00004429"/>
    </source>
</evidence>